<gene>
    <name evidence="1" type="ORF">AFUS01_LOCUS13125</name>
</gene>
<protein>
    <submittedName>
        <fullName evidence="1">Uncharacterized protein</fullName>
    </submittedName>
</protein>
<comment type="caution">
    <text evidence="1">The sequence shown here is derived from an EMBL/GenBank/DDBJ whole genome shotgun (WGS) entry which is preliminary data.</text>
</comment>
<reference evidence="1" key="1">
    <citation type="submission" date="2021-06" db="EMBL/GenBank/DDBJ databases">
        <authorList>
            <person name="Hodson N. C."/>
            <person name="Mongue J. A."/>
            <person name="Jaron S. K."/>
        </authorList>
    </citation>
    <scope>NUCLEOTIDE SEQUENCE</scope>
</reference>
<evidence type="ECO:0000313" key="1">
    <source>
        <dbReference type="EMBL" id="CAG7724083.1"/>
    </source>
</evidence>
<proteinExistence type="predicted"/>
<sequence length="153" mass="17700">MSAAVEWSFEFRSGSEISTGNTFIEKLARDIFCGLEEGRSFLSGLKFCIRTVHYVFASYILPATIPFVSCSVHSRGSVWRSSTSNCILQWEDEVVTKKTENFRRGRFADIFVSCWKRFELNSRSWQKDLLFEEESSEDGGYFEVERRSCHWGG</sequence>
<evidence type="ECO:0000313" key="2">
    <source>
        <dbReference type="Proteomes" id="UP000708208"/>
    </source>
</evidence>
<dbReference type="Proteomes" id="UP000708208">
    <property type="component" value="Unassembled WGS sequence"/>
</dbReference>
<dbReference type="EMBL" id="CAJVCH010105586">
    <property type="protein sequence ID" value="CAG7724083.1"/>
    <property type="molecule type" value="Genomic_DNA"/>
</dbReference>
<organism evidence="1 2">
    <name type="scientific">Allacma fusca</name>
    <dbReference type="NCBI Taxonomy" id="39272"/>
    <lineage>
        <taxon>Eukaryota</taxon>
        <taxon>Metazoa</taxon>
        <taxon>Ecdysozoa</taxon>
        <taxon>Arthropoda</taxon>
        <taxon>Hexapoda</taxon>
        <taxon>Collembola</taxon>
        <taxon>Symphypleona</taxon>
        <taxon>Sminthuridae</taxon>
        <taxon>Allacma</taxon>
    </lineage>
</organism>
<dbReference type="AlphaFoldDB" id="A0A8J2NYR5"/>
<keyword evidence="2" id="KW-1185">Reference proteome</keyword>
<name>A0A8J2NYR5_9HEXA</name>
<accession>A0A8J2NYR5</accession>